<evidence type="ECO:0000313" key="2">
    <source>
        <dbReference type="EMBL" id="GAA11108.1"/>
    </source>
</evidence>
<comment type="caution">
    <text evidence="2">The sequence shown here is derived from an EMBL/GenBank/DDBJ whole genome shotgun (WGS) entry which is preliminary data.</text>
</comment>
<evidence type="ECO:0000256" key="1">
    <source>
        <dbReference type="SAM" id="MobiDB-lite"/>
    </source>
</evidence>
<feature type="compositionally biased region" description="Basic and acidic residues" evidence="1">
    <location>
        <begin position="8"/>
        <end position="18"/>
    </location>
</feature>
<accession>F9VR69</accession>
<protein>
    <submittedName>
        <fullName evidence="2">Uncharacterized protein</fullName>
    </submittedName>
</protein>
<dbReference type="Proteomes" id="UP000003558">
    <property type="component" value="Unassembled WGS sequence"/>
</dbReference>
<dbReference type="STRING" id="1027371.GOALK_021_00160"/>
<organism evidence="2 3">
    <name type="scientific">Gordonia alkanivorans NBRC 16433</name>
    <dbReference type="NCBI Taxonomy" id="1027371"/>
    <lineage>
        <taxon>Bacteria</taxon>
        <taxon>Bacillati</taxon>
        <taxon>Actinomycetota</taxon>
        <taxon>Actinomycetes</taxon>
        <taxon>Mycobacteriales</taxon>
        <taxon>Gordoniaceae</taxon>
        <taxon>Gordonia</taxon>
    </lineage>
</organism>
<dbReference type="EMBL" id="BACI01000021">
    <property type="protein sequence ID" value="GAA11108.1"/>
    <property type="molecule type" value="Genomic_DNA"/>
</dbReference>
<name>F9VR69_9ACTN</name>
<gene>
    <name evidence="2" type="ORF">GOALK_021_00160</name>
</gene>
<dbReference type="AlphaFoldDB" id="F9VR69"/>
<evidence type="ECO:0000313" key="3">
    <source>
        <dbReference type="Proteomes" id="UP000003558"/>
    </source>
</evidence>
<sequence>MVGEGPFEGDRGADRHSSDQNAVVLGRRAVEASTVSVDESRRRLECHQLHPERRGGVTEGTCDVVGIGTGPGNHHQRGGFSCLRTVHDGINCHPDARHPEIIP</sequence>
<proteinExistence type="predicted"/>
<feature type="region of interest" description="Disordered" evidence="1">
    <location>
        <begin position="1"/>
        <end position="21"/>
    </location>
</feature>
<reference evidence="2 3" key="1">
    <citation type="submission" date="2011-05" db="EMBL/GenBank/DDBJ databases">
        <title>Whole genome shotgun sequence of Gordonia alkanivorans NBRC 16433.</title>
        <authorList>
            <person name="Hosoyama A."/>
            <person name="Nakamura S."/>
            <person name="Takarada H."/>
            <person name="Tsuchikane K."/>
            <person name="Yamazaki S."/>
            <person name="Fujita N."/>
        </authorList>
    </citation>
    <scope>NUCLEOTIDE SEQUENCE [LARGE SCALE GENOMIC DNA]</scope>
    <source>
        <strain evidence="2 3">NBRC 16433</strain>
    </source>
</reference>